<evidence type="ECO:0000259" key="8">
    <source>
        <dbReference type="PROSITE" id="PS50016"/>
    </source>
</evidence>
<evidence type="ECO:0000313" key="10">
    <source>
        <dbReference type="Proteomes" id="UP000693981"/>
    </source>
</evidence>
<keyword evidence="3" id="KW-0862">Zinc</keyword>
<feature type="compositionally biased region" description="Polar residues" evidence="7">
    <location>
        <begin position="1386"/>
        <end position="1395"/>
    </location>
</feature>
<dbReference type="InterPro" id="IPR000949">
    <property type="entry name" value="ELM2_dom"/>
</dbReference>
<accession>A0A8T1XDD7</accession>
<dbReference type="Pfam" id="PF08429">
    <property type="entry name" value="PLU-1"/>
    <property type="match status" value="1"/>
</dbReference>
<keyword evidence="10" id="KW-1185">Reference proteome</keyword>
<dbReference type="GO" id="GO:0008270">
    <property type="term" value="F:zinc ion binding"/>
    <property type="evidence" value="ECO:0007669"/>
    <property type="project" value="UniProtKB-KW"/>
</dbReference>
<feature type="compositionally biased region" description="Low complexity" evidence="7">
    <location>
        <begin position="1944"/>
        <end position="1965"/>
    </location>
</feature>
<feature type="region of interest" description="Disordered" evidence="7">
    <location>
        <begin position="1889"/>
        <end position="1973"/>
    </location>
</feature>
<feature type="compositionally biased region" description="Polar residues" evidence="7">
    <location>
        <begin position="1890"/>
        <end position="1902"/>
    </location>
</feature>
<dbReference type="PROSITE" id="PS50016">
    <property type="entry name" value="ZF_PHD_2"/>
    <property type="match status" value="1"/>
</dbReference>
<feature type="region of interest" description="Disordered" evidence="7">
    <location>
        <begin position="831"/>
        <end position="855"/>
    </location>
</feature>
<evidence type="ECO:0000256" key="3">
    <source>
        <dbReference type="ARBA" id="ARBA00022833"/>
    </source>
</evidence>
<feature type="region of interest" description="Disordered" evidence="7">
    <location>
        <begin position="1385"/>
        <end position="1422"/>
    </location>
</feature>
<proteinExistence type="predicted"/>
<keyword evidence="6" id="KW-0175">Coiled coil</keyword>
<dbReference type="InterPro" id="IPR013637">
    <property type="entry name" value="Lys_sp_deMease-like_dom"/>
</dbReference>
<dbReference type="PROSITE" id="PS01359">
    <property type="entry name" value="ZF_PHD_1"/>
    <property type="match status" value="1"/>
</dbReference>
<dbReference type="EMBL" id="JAGDFL010000008">
    <property type="protein sequence ID" value="KAG7401719.1"/>
    <property type="molecule type" value="Genomic_DNA"/>
</dbReference>
<evidence type="ECO:0000256" key="7">
    <source>
        <dbReference type="SAM" id="MobiDB-lite"/>
    </source>
</evidence>
<dbReference type="InterPro" id="IPR019786">
    <property type="entry name" value="Zinc_finger_PHD-type_CS"/>
</dbReference>
<comment type="caution">
    <text evidence="9">The sequence shown here is derived from an EMBL/GenBank/DDBJ whole genome shotgun (WGS) entry which is preliminary data.</text>
</comment>
<evidence type="ECO:0000256" key="5">
    <source>
        <dbReference type="PROSITE-ProRule" id="PRU00146"/>
    </source>
</evidence>
<dbReference type="CDD" id="cd15560">
    <property type="entry name" value="PHD2_3_BPTF"/>
    <property type="match status" value="1"/>
</dbReference>
<name>A0A8T1XDD7_9STRA</name>
<dbReference type="InterPro" id="IPR019787">
    <property type="entry name" value="Znf_PHD-finger"/>
</dbReference>
<protein>
    <recommendedName>
        <fullName evidence="8">PHD-type domain-containing protein</fullName>
    </recommendedName>
</protein>
<dbReference type="PANTHER" id="PTHR46723">
    <property type="entry name" value="LEUCINE-RICH REPEAT AND IQ DOMAIN-CONTAINING PROTEIN 3"/>
    <property type="match status" value="1"/>
</dbReference>
<feature type="compositionally biased region" description="Low complexity" evidence="7">
    <location>
        <begin position="1573"/>
        <end position="1588"/>
    </location>
</feature>
<gene>
    <name evidence="9" type="ORF">PHYBOEH_011008</name>
</gene>
<feature type="compositionally biased region" description="Low complexity" evidence="7">
    <location>
        <begin position="23"/>
        <end position="39"/>
    </location>
</feature>
<dbReference type="Proteomes" id="UP000693981">
    <property type="component" value="Unassembled WGS sequence"/>
</dbReference>
<dbReference type="InterPro" id="IPR001965">
    <property type="entry name" value="Znf_PHD"/>
</dbReference>
<evidence type="ECO:0000256" key="2">
    <source>
        <dbReference type="ARBA" id="ARBA00022771"/>
    </source>
</evidence>
<sequence length="1973" mass="217429">MSRRGASTAGDTGGGQSPRERSNSNSSTGTSTGAATTSSPQFATLHSRVGWRYQATIPELLTSAGDADEILYKRQALQNPRPRFIPDRAEDLGPELEKYLKLARSLRDGATFDTQEQVETLALQHLHRFDYNTTDAACSLYARHSIELPTSAGEHQAKTTSAEEAKKWLLAFYRCMRCRRIDVQVLEQMCVLQEKAQTRVDVIPPTEASVLGRLVSRIVKWREQCEAVKKDKVERARLLQLLHQAEDMQVVLPEKEEIAYRIHSFDNALTQLKEALERGSKRHQNRKVCLQELDALFEAVIAPRVIFAEEDSIHATVDEAKNLKHTIEKMVADEKVSLPVMRDVLAKIELVPVNFEQEVDQFQKKMLNAQTWLAKARKCMPNRRATRRAGGADTKKMDLKAIRALVEDAPCENSTEMFEMQDLLDCADEWASKVKEAIEGGADVQLDRLKELLDEAKDIPVVMDEQKYLEAEISAREWCTTAALKLASRKSIEEMEKLLSEAREIRERIHPKKQSRWKPQIERDINAAMDQARKWVNELRDHLGFTAFDKMFASLASYFPSSHSRSSTSNSKAKKKSMDAISKLIEKSQALAIDVSSYTVPLNELLLKGVEAQAEASAILMSIGCLSGTISLEPVEDTNTTNYTDIESMMSSQPVPQEPGDLGQASALLERIDAFPFTFEEGLALTYIVEREKSWAARVRECIPPRQSRKKRQANDPFTTEQLHDLLNQSKKLRFLFSEELRILAKELNDLIVWRAKAHEVIDGEVSASIATVAKRLQSFDLLVYEKLQKAKKKLHIGDEVITTGDNKSGEDMNMDTSEVHERIQPCIKQDEKSDGCSMDVDAEGPSNTDTPVHCNKQERSDAEVTVIDGKTVSTKSEAQETVFEDTKPFQTPPIQVLEIQADSIMTHVRMESGCTLKADTSDDDDSNSENTKATWMSKHGETLLEPVLAMLEESLVAVDGLELKEAEARQTVEELVLAGEEGGITGNITDESVRALEAWKEQLVHVQEESDLLSVVSPEQKALSLIISLLEWLQSSRSIFYDETLPLHNLVAKGSSIADELETMKLHPVVKPETLETLEQMLWPLPHLKTHEKVMLDWTERVHKCIADKHARVDELQTLLNSGSGLLLEQNAFKIVLDEAKKARLWLSKLKKRLKGLVSKGVGRLSMSAARSLVEEGEDLAIDIPVFDFLKEHLETASDWETRVLASGIETGQARVANLLGLLDEYECARLVIDLDMHRDVLKSATERYCICRQPFDGLMIGCDHCDDWFHDSCIGMSKEKAEKVEHYTCPSCTILRELQAMLHQGKTEGQQKNLWDMQEYAKAFEKQHASALRKIKREEKNIERTEMQLYSCNNQMNQLRARIEEAERARVCLAINPMAGKGTLGQQKASNLQMPRLPTPPTSQQAAIPSSSKTNSVQSTVQTASMKSGVAPVGTNALLLAAAAASATAAAVASTSSSSITAPTMSTGMAAASALAGMNETALKRQQYPNILLPSVQLANSVFKSAQTKPSETVAKGPTTGSKSANSLVSAKSGAVASGALPSASKTVVPTVSSTALTVPSAAHATPHQRPTSSAVASVPTPVSASGGQKIPSPSMLNSVTATLMGPTERLAALVVAGGVEQQLSKMKGEHVEASKKVQEHQDTLRLSRVRLANAQQALRDLTEVFHARHRMLPYAQAWVRQAVSLLNTTALLSRVNLDSSTFLPPEYATALTEVTRPAPAPTTSSTPASSASTSIEKLFPGVNIYARLLRAVSWSQVVASLLQERPSRSEISDAIAYATQYELWDDKKTLTPLRSLIGRVDAWVSRAHKCMTKTTNKTQQLSRLKLLMNEYSKLPLTCSQASEPLDICVKRMSNDGGLNKTKNENGELTLETAEFAATKALEEAMSRVSTSTSTPSASGIVSAAKSKQLPRKRKAYTRKDKAPLKKPKKLQGPSSGLGKAVPAVVSPITSTTSVVPNGGAAPPSSPPRST</sequence>
<dbReference type="SMART" id="SM01189">
    <property type="entry name" value="ELM2"/>
    <property type="match status" value="1"/>
</dbReference>
<dbReference type="Pfam" id="PF00628">
    <property type="entry name" value="PHD"/>
    <property type="match status" value="1"/>
</dbReference>
<keyword evidence="4" id="KW-0539">Nucleus</keyword>
<dbReference type="PANTHER" id="PTHR46723:SF1">
    <property type="entry name" value="LEUCINE-RICH REPEAT AND IQ DOMAIN-CONTAINING PROTEIN 3"/>
    <property type="match status" value="1"/>
</dbReference>
<evidence type="ECO:0000256" key="6">
    <source>
        <dbReference type="SAM" id="Coils"/>
    </source>
</evidence>
<reference evidence="9" key="1">
    <citation type="submission" date="2021-02" db="EMBL/GenBank/DDBJ databases">
        <authorList>
            <person name="Palmer J.M."/>
        </authorList>
    </citation>
    <scope>NUCLEOTIDE SEQUENCE</scope>
    <source>
        <strain evidence="9">SCRP23</strain>
    </source>
</reference>
<dbReference type="InterPro" id="IPR052859">
    <property type="entry name" value="LRR-IQ_domain_protein"/>
</dbReference>
<dbReference type="SMART" id="SM00249">
    <property type="entry name" value="PHD"/>
    <property type="match status" value="1"/>
</dbReference>
<organism evidence="9 10">
    <name type="scientific">Phytophthora boehmeriae</name>
    <dbReference type="NCBI Taxonomy" id="109152"/>
    <lineage>
        <taxon>Eukaryota</taxon>
        <taxon>Sar</taxon>
        <taxon>Stramenopiles</taxon>
        <taxon>Oomycota</taxon>
        <taxon>Peronosporomycetes</taxon>
        <taxon>Peronosporales</taxon>
        <taxon>Peronosporaceae</taxon>
        <taxon>Phytophthora</taxon>
    </lineage>
</organism>
<evidence type="ECO:0000313" key="9">
    <source>
        <dbReference type="EMBL" id="KAG7401719.1"/>
    </source>
</evidence>
<feature type="compositionally biased region" description="Polar residues" evidence="7">
    <location>
        <begin position="1404"/>
        <end position="1422"/>
    </location>
</feature>
<feature type="region of interest" description="Disordered" evidence="7">
    <location>
        <begin position="1562"/>
        <end position="1596"/>
    </location>
</feature>
<feature type="region of interest" description="Disordered" evidence="7">
    <location>
        <begin position="1"/>
        <end position="41"/>
    </location>
</feature>
<feature type="domain" description="PHD-type" evidence="8">
    <location>
        <begin position="1248"/>
        <end position="1297"/>
    </location>
</feature>
<keyword evidence="1" id="KW-0479">Metal-binding</keyword>
<feature type="region of interest" description="Disordered" evidence="7">
    <location>
        <begin position="1508"/>
        <end position="1528"/>
    </location>
</feature>
<evidence type="ECO:0000256" key="1">
    <source>
        <dbReference type="ARBA" id="ARBA00022723"/>
    </source>
</evidence>
<feature type="coiled-coil region" evidence="6">
    <location>
        <begin position="1323"/>
        <end position="1378"/>
    </location>
</feature>
<dbReference type="OrthoDB" id="784962at2759"/>
<evidence type="ECO:0000256" key="4">
    <source>
        <dbReference type="ARBA" id="ARBA00023242"/>
    </source>
</evidence>
<keyword evidence="2 5" id="KW-0863">Zinc-finger</keyword>